<dbReference type="RefSeq" id="XP_056483318.1">
    <property type="nucleotide sequence ID" value="XM_056637288.1"/>
</dbReference>
<reference evidence="1" key="1">
    <citation type="submission" date="2022-12" db="EMBL/GenBank/DDBJ databases">
        <authorList>
            <person name="Petersen C."/>
        </authorList>
    </citation>
    <scope>NUCLEOTIDE SEQUENCE</scope>
    <source>
        <strain evidence="1">IBT 29677</strain>
    </source>
</reference>
<name>A0A9W9SJW3_9EURO</name>
<proteinExistence type="predicted"/>
<dbReference type="InterPro" id="IPR036237">
    <property type="entry name" value="Xyl_isomerase-like_sf"/>
</dbReference>
<dbReference type="SUPFAM" id="SSF51658">
    <property type="entry name" value="Xylose isomerase-like"/>
    <property type="match status" value="1"/>
</dbReference>
<protein>
    <recommendedName>
        <fullName evidence="3">Xylose isomerase-like TIM barrel domain-containing protein</fullName>
    </recommendedName>
</protein>
<comment type="caution">
    <text evidence="1">The sequence shown here is derived from an EMBL/GenBank/DDBJ whole genome shotgun (WGS) entry which is preliminary data.</text>
</comment>
<evidence type="ECO:0008006" key="3">
    <source>
        <dbReference type="Google" id="ProtNLM"/>
    </source>
</evidence>
<dbReference type="EMBL" id="JAPZBU010000011">
    <property type="protein sequence ID" value="KAJ5379532.1"/>
    <property type="molecule type" value="Genomic_DNA"/>
</dbReference>
<accession>A0A9W9SJW3</accession>
<reference evidence="1" key="2">
    <citation type="journal article" date="2023" name="IMA Fungus">
        <title>Comparative genomic study of the Penicillium genus elucidates a diverse pangenome and 15 lateral gene transfer events.</title>
        <authorList>
            <person name="Petersen C."/>
            <person name="Sorensen T."/>
            <person name="Nielsen M.R."/>
            <person name="Sondergaard T.E."/>
            <person name="Sorensen J.L."/>
            <person name="Fitzpatrick D.A."/>
            <person name="Frisvad J.C."/>
            <person name="Nielsen K.L."/>
        </authorList>
    </citation>
    <scope>NUCLEOTIDE SEQUENCE</scope>
    <source>
        <strain evidence="1">IBT 29677</strain>
    </source>
</reference>
<sequence>MVLLSRYRSTWGIPPGPEQNNWKCRLREWKLHGYSGIELNLSFDGNPIVNLENTRQFCDFEGLEIAVVMFSSWPKDAGSTPGLSVEAHIDFYKAQLEIASNLRPVVITAQSGSDCWTLEESVQFYKRTLQIDKEFGLQGKICHETHRRRSLFNIRVAADILQQVPESIPLLKITADISHWVVVGERLLNQGNNDIRLLASIIPHVRRPVFIHFQALTSNKVNHIHARIGTTQSSQCPEPANPAFAAEREFFERFWLDVIEYKQYKSSGSCITWVPEYGPFPYHPIGSMQAHEDLADSEAKRLEMLSTNFSDMRK</sequence>
<dbReference type="Proteomes" id="UP001147747">
    <property type="component" value="Unassembled WGS sequence"/>
</dbReference>
<dbReference type="GeneID" id="81376268"/>
<dbReference type="AlphaFoldDB" id="A0A9W9SJW3"/>
<dbReference type="Gene3D" id="3.20.20.150">
    <property type="entry name" value="Divalent-metal-dependent TIM barrel enzymes"/>
    <property type="match status" value="1"/>
</dbReference>
<dbReference type="OrthoDB" id="9971575at2759"/>
<evidence type="ECO:0000313" key="1">
    <source>
        <dbReference type="EMBL" id="KAJ5379532.1"/>
    </source>
</evidence>
<organism evidence="1 2">
    <name type="scientific">Penicillium cosmopolitanum</name>
    <dbReference type="NCBI Taxonomy" id="1131564"/>
    <lineage>
        <taxon>Eukaryota</taxon>
        <taxon>Fungi</taxon>
        <taxon>Dikarya</taxon>
        <taxon>Ascomycota</taxon>
        <taxon>Pezizomycotina</taxon>
        <taxon>Eurotiomycetes</taxon>
        <taxon>Eurotiomycetidae</taxon>
        <taxon>Eurotiales</taxon>
        <taxon>Aspergillaceae</taxon>
        <taxon>Penicillium</taxon>
    </lineage>
</organism>
<evidence type="ECO:0000313" key="2">
    <source>
        <dbReference type="Proteomes" id="UP001147747"/>
    </source>
</evidence>
<gene>
    <name evidence="1" type="ORF">N7509_012651</name>
</gene>
<keyword evidence="2" id="KW-1185">Reference proteome</keyword>